<keyword evidence="2" id="KW-1133">Transmembrane helix</keyword>
<keyword evidence="2" id="KW-0472">Membrane</keyword>
<dbReference type="EMBL" id="CAFBNC010000011">
    <property type="protein sequence ID" value="CAB4926229.1"/>
    <property type="molecule type" value="Genomic_DNA"/>
</dbReference>
<protein>
    <submittedName>
        <fullName evidence="5">Unannotated protein</fullName>
    </submittedName>
</protein>
<dbReference type="InterPro" id="IPR050922">
    <property type="entry name" value="LytR/CpsA/Psr_CW_biosynth"/>
</dbReference>
<evidence type="ECO:0000259" key="4">
    <source>
        <dbReference type="Pfam" id="PF13399"/>
    </source>
</evidence>
<sequence>MSDVDPPVGATRSPGAPPTKPKHAKPVARSKRAFQGIGILVVFAVIAVAAAAGYGWYRYSQIGHADLTLDASSGSVQNILIVGSDSRGVVDKNDPDSSAFLNAPGAENAGQRSDTIMVARVDPKARTVDLLSFPRDLWIPIAPSGSAERINTAFADGTDVRDGAQRLIDTIKANFGIRINHYVQINFKSFKGVVEAVGGVPMYFDKAVRDTNSGLYQYELGCVSLDGEQGLAYARSRHLEYLNSKKQWIDDPTGDLGRINRQTYFLRTVLDKAQQKFGSFDVKAINGILSSTADNLILDKGFSVNQLVGLAKSFKGFSGEQIQSHALPVYPDMTSGGASILRLDSLAAEEIFNVFRGKPVGTVLPTSVTLGVSGATGVPGRSAAVVTRLSELGFHPSAAGDIAKQARTSIRYAPGYRSQADLLARHLAAGADLKEDTSMSKSRTPVVLIVGVDYTDALDTPTAPTTTAAPSTTVGSAPAPSSTVTSSTTVPPRSGEVTGLVGVLAGKPPAGTVCN</sequence>
<feature type="transmembrane region" description="Helical" evidence="2">
    <location>
        <begin position="37"/>
        <end position="57"/>
    </location>
</feature>
<evidence type="ECO:0000313" key="5">
    <source>
        <dbReference type="EMBL" id="CAB4926229.1"/>
    </source>
</evidence>
<feature type="region of interest" description="Disordered" evidence="1">
    <location>
        <begin position="1"/>
        <end position="27"/>
    </location>
</feature>
<evidence type="ECO:0000256" key="2">
    <source>
        <dbReference type="SAM" id="Phobius"/>
    </source>
</evidence>
<dbReference type="Pfam" id="PF03816">
    <property type="entry name" value="LytR_cpsA_psr"/>
    <property type="match status" value="1"/>
</dbReference>
<organism evidence="5">
    <name type="scientific">freshwater metagenome</name>
    <dbReference type="NCBI Taxonomy" id="449393"/>
    <lineage>
        <taxon>unclassified sequences</taxon>
        <taxon>metagenomes</taxon>
        <taxon>ecological metagenomes</taxon>
    </lineage>
</organism>
<gene>
    <name evidence="5" type="ORF">UFOPK3733_00390</name>
</gene>
<dbReference type="NCBIfam" id="TIGR00350">
    <property type="entry name" value="lytR_cpsA_psr"/>
    <property type="match status" value="1"/>
</dbReference>
<dbReference type="InterPro" id="IPR004474">
    <property type="entry name" value="LytR_CpsA_psr"/>
</dbReference>
<dbReference type="InterPro" id="IPR027381">
    <property type="entry name" value="LytR/CpsA/Psr_C"/>
</dbReference>
<proteinExistence type="predicted"/>
<dbReference type="Gene3D" id="3.40.630.190">
    <property type="entry name" value="LCP protein"/>
    <property type="match status" value="1"/>
</dbReference>
<accession>A0A6J7I675</accession>
<keyword evidence="2" id="KW-0812">Transmembrane</keyword>
<feature type="region of interest" description="Disordered" evidence="1">
    <location>
        <begin position="461"/>
        <end position="492"/>
    </location>
</feature>
<evidence type="ECO:0000259" key="3">
    <source>
        <dbReference type="Pfam" id="PF03816"/>
    </source>
</evidence>
<evidence type="ECO:0000256" key="1">
    <source>
        <dbReference type="SAM" id="MobiDB-lite"/>
    </source>
</evidence>
<dbReference type="PANTHER" id="PTHR33392">
    <property type="entry name" value="POLYISOPRENYL-TEICHOIC ACID--PEPTIDOGLYCAN TEICHOIC ACID TRANSFERASE TAGU"/>
    <property type="match status" value="1"/>
</dbReference>
<dbReference type="Pfam" id="PF13399">
    <property type="entry name" value="LytR_C"/>
    <property type="match status" value="1"/>
</dbReference>
<feature type="domain" description="LytR/CpsA/Psr regulator C-terminal" evidence="4">
    <location>
        <begin position="368"/>
        <end position="454"/>
    </location>
</feature>
<reference evidence="5" key="1">
    <citation type="submission" date="2020-05" db="EMBL/GenBank/DDBJ databases">
        <authorList>
            <person name="Chiriac C."/>
            <person name="Salcher M."/>
            <person name="Ghai R."/>
            <person name="Kavagutti S V."/>
        </authorList>
    </citation>
    <scope>NUCLEOTIDE SEQUENCE</scope>
</reference>
<dbReference type="Gene3D" id="3.30.70.2390">
    <property type="match status" value="1"/>
</dbReference>
<name>A0A6J7I675_9ZZZZ</name>
<feature type="domain" description="Cell envelope-related transcriptional attenuator" evidence="3">
    <location>
        <begin position="112"/>
        <end position="274"/>
    </location>
</feature>
<dbReference type="AlphaFoldDB" id="A0A6J7I675"/>
<dbReference type="PANTHER" id="PTHR33392:SF6">
    <property type="entry name" value="POLYISOPRENYL-TEICHOIC ACID--PEPTIDOGLYCAN TEICHOIC ACID TRANSFERASE TAGU"/>
    <property type="match status" value="1"/>
</dbReference>